<dbReference type="CDD" id="cd02870">
    <property type="entry name" value="PseudoU_synth_RsuA_like"/>
    <property type="match status" value="1"/>
</dbReference>
<dbReference type="InterPro" id="IPR042092">
    <property type="entry name" value="PsdUridine_s_RsuA/RluB/E/F_cat"/>
</dbReference>
<dbReference type="SUPFAM" id="SSF55120">
    <property type="entry name" value="Pseudouridine synthase"/>
    <property type="match status" value="1"/>
</dbReference>
<dbReference type="Gene3D" id="3.30.70.1560">
    <property type="entry name" value="Alpha-L RNA-binding motif"/>
    <property type="match status" value="1"/>
</dbReference>
<evidence type="ECO:0000313" key="7">
    <source>
        <dbReference type="EMBL" id="OGW96098.1"/>
    </source>
</evidence>
<keyword evidence="3" id="KW-0694">RNA-binding</keyword>
<gene>
    <name evidence="7" type="ORF">A3G33_01935</name>
</gene>
<evidence type="ECO:0000259" key="6">
    <source>
        <dbReference type="SMART" id="SM00363"/>
    </source>
</evidence>
<dbReference type="NCBIfam" id="TIGR00093">
    <property type="entry name" value="pseudouridine synthase"/>
    <property type="match status" value="1"/>
</dbReference>
<dbReference type="SMART" id="SM00363">
    <property type="entry name" value="S4"/>
    <property type="match status" value="1"/>
</dbReference>
<evidence type="ECO:0000256" key="3">
    <source>
        <dbReference type="PROSITE-ProRule" id="PRU00182"/>
    </source>
</evidence>
<evidence type="ECO:0000256" key="1">
    <source>
        <dbReference type="ARBA" id="ARBA00008348"/>
    </source>
</evidence>
<feature type="region of interest" description="Disordered" evidence="5">
    <location>
        <begin position="233"/>
        <end position="263"/>
    </location>
</feature>
<dbReference type="GO" id="GO:0003723">
    <property type="term" value="F:RNA binding"/>
    <property type="evidence" value="ECO:0007669"/>
    <property type="project" value="UniProtKB-KW"/>
</dbReference>
<feature type="domain" description="RNA-binding S4" evidence="6">
    <location>
        <begin position="1"/>
        <end position="63"/>
    </location>
</feature>
<dbReference type="PROSITE" id="PS50889">
    <property type="entry name" value="S4"/>
    <property type="match status" value="1"/>
</dbReference>
<dbReference type="Gene3D" id="3.30.70.580">
    <property type="entry name" value="Pseudouridine synthase I, catalytic domain, N-terminal subdomain"/>
    <property type="match status" value="1"/>
</dbReference>
<dbReference type="InterPro" id="IPR036986">
    <property type="entry name" value="S4_RNA-bd_sf"/>
</dbReference>
<organism evidence="7 8">
    <name type="scientific">Candidatus Danuiimicrobium aquiferis</name>
    <dbReference type="NCBI Taxonomy" id="1801832"/>
    <lineage>
        <taxon>Bacteria</taxon>
        <taxon>Pseudomonadati</taxon>
        <taxon>Candidatus Omnitrophota</taxon>
        <taxon>Candidatus Danuiimicrobium</taxon>
    </lineage>
</organism>
<dbReference type="Pfam" id="PF00849">
    <property type="entry name" value="PseudoU_synth_2"/>
    <property type="match status" value="1"/>
</dbReference>
<evidence type="ECO:0000313" key="8">
    <source>
        <dbReference type="Proteomes" id="UP000178187"/>
    </source>
</evidence>
<dbReference type="InterPro" id="IPR020094">
    <property type="entry name" value="TruA/RsuA/RluB/E/F_N"/>
</dbReference>
<dbReference type="InterPro" id="IPR000748">
    <property type="entry name" value="PsdUridine_synth_RsuA/RluB/E/F"/>
</dbReference>
<dbReference type="GO" id="GO:0120159">
    <property type="term" value="F:rRNA pseudouridine synthase activity"/>
    <property type="evidence" value="ECO:0007669"/>
    <property type="project" value="UniProtKB-ARBA"/>
</dbReference>
<dbReference type="InterPro" id="IPR020103">
    <property type="entry name" value="PsdUridine_synth_cat_dom_sf"/>
</dbReference>
<dbReference type="Pfam" id="PF01479">
    <property type="entry name" value="S4"/>
    <property type="match status" value="1"/>
</dbReference>
<dbReference type="GO" id="GO:0000455">
    <property type="term" value="P:enzyme-directed rRNA pseudouridine synthesis"/>
    <property type="evidence" value="ECO:0007669"/>
    <property type="project" value="UniProtKB-ARBA"/>
</dbReference>
<keyword evidence="2 4" id="KW-0413">Isomerase</keyword>
<dbReference type="SUPFAM" id="SSF55174">
    <property type="entry name" value="Alpha-L RNA-binding motif"/>
    <property type="match status" value="1"/>
</dbReference>
<dbReference type="EMBL" id="MHFR01000053">
    <property type="protein sequence ID" value="OGW96098.1"/>
    <property type="molecule type" value="Genomic_DNA"/>
</dbReference>
<dbReference type="AlphaFoldDB" id="A0A1G1KT41"/>
<dbReference type="PANTHER" id="PTHR47683">
    <property type="entry name" value="PSEUDOURIDINE SYNTHASE FAMILY PROTEIN-RELATED"/>
    <property type="match status" value="1"/>
</dbReference>
<dbReference type="InterPro" id="IPR018496">
    <property type="entry name" value="PsdUridine_synth_RsuA/RluB_CS"/>
</dbReference>
<evidence type="ECO:0000256" key="4">
    <source>
        <dbReference type="RuleBase" id="RU003887"/>
    </source>
</evidence>
<protein>
    <recommendedName>
        <fullName evidence="4">Pseudouridine synthase</fullName>
        <ecNumber evidence="4">5.4.99.-</ecNumber>
    </recommendedName>
</protein>
<proteinExistence type="inferred from homology"/>
<dbReference type="InterPro" id="IPR002942">
    <property type="entry name" value="S4_RNA-bd"/>
</dbReference>
<reference evidence="7 8" key="1">
    <citation type="journal article" date="2016" name="Nat. Commun.">
        <title>Thousands of microbial genomes shed light on interconnected biogeochemical processes in an aquifer system.</title>
        <authorList>
            <person name="Anantharaman K."/>
            <person name="Brown C.T."/>
            <person name="Hug L.A."/>
            <person name="Sharon I."/>
            <person name="Castelle C.J."/>
            <person name="Probst A.J."/>
            <person name="Thomas B.C."/>
            <person name="Singh A."/>
            <person name="Wilkins M.J."/>
            <person name="Karaoz U."/>
            <person name="Brodie E.L."/>
            <person name="Williams K.H."/>
            <person name="Hubbard S.S."/>
            <person name="Banfield J.F."/>
        </authorList>
    </citation>
    <scope>NUCLEOTIDE SEQUENCE [LARGE SCALE GENOMIC DNA]</scope>
</reference>
<dbReference type="Proteomes" id="UP000178187">
    <property type="component" value="Unassembled WGS sequence"/>
</dbReference>
<dbReference type="Gene3D" id="3.10.290.10">
    <property type="entry name" value="RNA-binding S4 domain"/>
    <property type="match status" value="1"/>
</dbReference>
<dbReference type="InterPro" id="IPR006145">
    <property type="entry name" value="PsdUridine_synth_RsuA/RluA"/>
</dbReference>
<comment type="caution">
    <text evidence="7">The sequence shown here is derived from an EMBL/GenBank/DDBJ whole genome shotgun (WGS) entry which is preliminary data.</text>
</comment>
<dbReference type="EC" id="5.4.99.-" evidence="4"/>
<accession>A0A1G1KT41</accession>
<comment type="similarity">
    <text evidence="1 4">Belongs to the pseudouridine synthase RsuA family.</text>
</comment>
<evidence type="ECO:0000256" key="5">
    <source>
        <dbReference type="SAM" id="MobiDB-lite"/>
    </source>
</evidence>
<dbReference type="PROSITE" id="PS01149">
    <property type="entry name" value="PSI_RSU"/>
    <property type="match status" value="1"/>
</dbReference>
<evidence type="ECO:0000256" key="2">
    <source>
        <dbReference type="ARBA" id="ARBA00023235"/>
    </source>
</evidence>
<dbReference type="PANTHER" id="PTHR47683:SF2">
    <property type="entry name" value="RNA-BINDING S4 DOMAIN-CONTAINING PROTEIN"/>
    <property type="match status" value="1"/>
</dbReference>
<dbReference type="CDD" id="cd00165">
    <property type="entry name" value="S4"/>
    <property type="match status" value="1"/>
</dbReference>
<dbReference type="InterPro" id="IPR050343">
    <property type="entry name" value="RsuA_PseudoU_synthase"/>
</dbReference>
<sequence>MRLQVFLSKCGISSRRSVLEEIEAGKVSINGDVVRIPSYPIFPEKDYVTYEGKPVRIETKVYYMFHKPKGVITTVEDTHGRETVLDFFKHVKERIFPVGRLDQDTTGLLILTNDGDLSYRLTHPKFNVKKIYEALLNKRIPQCDVIKLERGVELEDGKTAPCRIKFLGARGDQCIVEIVLHEGKKRQIRLMFESIGYKVLELHRKIYGPLGLKGLPPGKSRELLPEEVAKLESYSQGEVANPRSRHAQAKKEFHSRGWKPKGI</sequence>
<name>A0A1G1KT41_9BACT</name>